<dbReference type="PROSITE" id="PS01010">
    <property type="entry name" value="CRISP_2"/>
    <property type="match status" value="1"/>
</dbReference>
<dbReference type="InterPro" id="IPR014044">
    <property type="entry name" value="CAP_dom"/>
</dbReference>
<dbReference type="KEGG" id="aoce:111562412"/>
<feature type="region of interest" description="Disordered" evidence="10">
    <location>
        <begin position="244"/>
        <end position="346"/>
    </location>
</feature>
<evidence type="ECO:0000256" key="5">
    <source>
        <dbReference type="ARBA" id="ARBA00022729"/>
    </source>
</evidence>
<dbReference type="GeneTree" id="ENSGT00940000163908"/>
<evidence type="ECO:0000256" key="3">
    <source>
        <dbReference type="ARBA" id="ARBA00022525"/>
    </source>
</evidence>
<dbReference type="PROSITE" id="PS01009">
    <property type="entry name" value="CRISP_1"/>
    <property type="match status" value="1"/>
</dbReference>
<dbReference type="GeneID" id="111562412"/>
<evidence type="ECO:0000256" key="1">
    <source>
        <dbReference type="ARBA" id="ARBA00004613"/>
    </source>
</evidence>
<feature type="compositionally biased region" description="Acidic residues" evidence="10">
    <location>
        <begin position="244"/>
        <end position="257"/>
    </location>
</feature>
<name>A0AAQ5XQU9_AMPOC</name>
<evidence type="ECO:0000313" key="13">
    <source>
        <dbReference type="Proteomes" id="UP001501940"/>
    </source>
</evidence>
<keyword evidence="4" id="KW-0646">Protease inhibitor</keyword>
<feature type="compositionally biased region" description="Polar residues" evidence="10">
    <location>
        <begin position="279"/>
        <end position="292"/>
    </location>
</feature>
<dbReference type="InterPro" id="IPR018244">
    <property type="entry name" value="Allrgn_V5/Tpx1_CS"/>
</dbReference>
<keyword evidence="6" id="KW-0325">Glycoprotein</keyword>
<dbReference type="GO" id="GO:0005576">
    <property type="term" value="C:extracellular region"/>
    <property type="evidence" value="ECO:0007669"/>
    <property type="project" value="UniProtKB-SubCell"/>
</dbReference>
<dbReference type="PANTHER" id="PTHR10334">
    <property type="entry name" value="CYSTEINE-RICH SECRETORY PROTEIN-RELATED"/>
    <property type="match status" value="1"/>
</dbReference>
<dbReference type="Proteomes" id="UP001501940">
    <property type="component" value="Chromosome 8"/>
</dbReference>
<feature type="compositionally biased region" description="Polar residues" evidence="10">
    <location>
        <begin position="1"/>
        <end position="32"/>
    </location>
</feature>
<comment type="subunit">
    <text evidence="8">Interacts with PSP94/MSMB.</text>
</comment>
<organism evidence="12 13">
    <name type="scientific">Amphiprion ocellaris</name>
    <name type="common">Clown anemonefish</name>
    <dbReference type="NCBI Taxonomy" id="80972"/>
    <lineage>
        <taxon>Eukaryota</taxon>
        <taxon>Metazoa</taxon>
        <taxon>Chordata</taxon>
        <taxon>Craniata</taxon>
        <taxon>Vertebrata</taxon>
        <taxon>Euteleostomi</taxon>
        <taxon>Actinopterygii</taxon>
        <taxon>Neopterygii</taxon>
        <taxon>Teleostei</taxon>
        <taxon>Neoteleostei</taxon>
        <taxon>Acanthomorphata</taxon>
        <taxon>Ovalentaria</taxon>
        <taxon>Pomacentridae</taxon>
        <taxon>Amphiprion</taxon>
    </lineage>
</organism>
<comment type="function">
    <text evidence="7">May inhibit cardiomyocyte growth.</text>
</comment>
<feature type="domain" description="SCP" evidence="11">
    <location>
        <begin position="69"/>
        <end position="211"/>
    </location>
</feature>
<evidence type="ECO:0000256" key="6">
    <source>
        <dbReference type="ARBA" id="ARBA00023180"/>
    </source>
</evidence>
<reference evidence="12" key="2">
    <citation type="submission" date="2025-08" db="UniProtKB">
        <authorList>
            <consortium name="Ensembl"/>
        </authorList>
    </citation>
    <scope>IDENTIFICATION</scope>
</reference>
<dbReference type="InterPro" id="IPR001283">
    <property type="entry name" value="CRISP-related"/>
</dbReference>
<feature type="compositionally biased region" description="Acidic residues" evidence="10">
    <location>
        <begin position="321"/>
        <end position="333"/>
    </location>
</feature>
<evidence type="ECO:0000256" key="2">
    <source>
        <dbReference type="ARBA" id="ARBA00009923"/>
    </source>
</evidence>
<comment type="similarity">
    <text evidence="2">Belongs to the CRISP family.</text>
</comment>
<keyword evidence="13" id="KW-1185">Reference proteome</keyword>
<evidence type="ECO:0000313" key="12">
    <source>
        <dbReference type="Ensembl" id="ENSAOCP00000042021.1"/>
    </source>
</evidence>
<dbReference type="SMART" id="SM00198">
    <property type="entry name" value="SCP"/>
    <property type="match status" value="1"/>
</dbReference>
<feature type="compositionally biased region" description="Pro residues" evidence="10">
    <location>
        <begin position="261"/>
        <end position="278"/>
    </location>
</feature>
<dbReference type="RefSeq" id="XP_023116684.1">
    <property type="nucleotide sequence ID" value="XM_023260916.3"/>
</dbReference>
<dbReference type="GO" id="GO:0030414">
    <property type="term" value="F:peptidase inhibitor activity"/>
    <property type="evidence" value="ECO:0007669"/>
    <property type="project" value="UniProtKB-KW"/>
</dbReference>
<sequence>MHQRSLSELQGVTTQRGASTPRTSQDGASWSSRLRESGRCRCPPRRAPLWAWLLLGALVVPGAWSYLSEEQEELLVELHNHYRGQVSPSASAMLPLKWDPSMKLLAEGYAAKCIWNHNPELEDTGENLFAGTGPLDLRVALEKWFLEHLDYDFQNNSCDEDKMCGHYTQMVWADTHRVGCAFHICNSMEGLDWERVSFLVCNYYPAGNYEDQRPYVEGDWCSRCPENLQKCENNLCVPDMVEEDIEDEEEEDEEEVTPDPSLQPPETNPPGTADPPVQPATTDSAPSITTTLFGRFSKDTTVTTTTAKVPETPSATLGKDEEVEERVEEEEKVEPEKRKETTVSKAAEREAGVTRIIHKDTRASMNAASVSLPSVLLACLTAMLTLRL</sequence>
<reference evidence="12" key="3">
    <citation type="submission" date="2025-09" db="UniProtKB">
        <authorList>
            <consortium name="Ensembl"/>
        </authorList>
    </citation>
    <scope>IDENTIFICATION</scope>
</reference>
<dbReference type="Ensembl" id="ENSAOCT00000050927.1">
    <property type="protein sequence ID" value="ENSAOCP00000042021.1"/>
    <property type="gene ID" value="ENSAOCG00000033374.1"/>
</dbReference>
<evidence type="ECO:0000256" key="7">
    <source>
        <dbReference type="ARBA" id="ARBA00058129"/>
    </source>
</evidence>
<accession>A0AAQ5XQU9</accession>
<dbReference type="Gene3D" id="3.40.33.10">
    <property type="entry name" value="CAP"/>
    <property type="match status" value="1"/>
</dbReference>
<dbReference type="PRINTS" id="PR00837">
    <property type="entry name" value="V5TPXLIKE"/>
</dbReference>
<dbReference type="FunFam" id="3.40.33.10:FF:000011">
    <property type="entry name" value="Peptidase inhibitor 16"/>
    <property type="match status" value="1"/>
</dbReference>
<comment type="subcellular location">
    <subcellularLocation>
        <location evidence="1">Secreted</location>
    </subcellularLocation>
</comment>
<dbReference type="SUPFAM" id="SSF55797">
    <property type="entry name" value="PR-1-like"/>
    <property type="match status" value="1"/>
</dbReference>
<proteinExistence type="inferred from homology"/>
<protein>
    <recommendedName>
        <fullName evidence="9">Peptidase inhibitor 16</fullName>
    </recommendedName>
</protein>
<dbReference type="AlphaFoldDB" id="A0AAQ5XQU9"/>
<evidence type="ECO:0000256" key="10">
    <source>
        <dbReference type="SAM" id="MobiDB-lite"/>
    </source>
</evidence>
<keyword evidence="3" id="KW-0964">Secreted</keyword>
<dbReference type="InterPro" id="IPR035940">
    <property type="entry name" value="CAP_sf"/>
</dbReference>
<evidence type="ECO:0000256" key="9">
    <source>
        <dbReference type="ARBA" id="ARBA00074449"/>
    </source>
</evidence>
<feature type="region of interest" description="Disordered" evidence="10">
    <location>
        <begin position="1"/>
        <end position="40"/>
    </location>
</feature>
<evidence type="ECO:0000259" key="11">
    <source>
        <dbReference type="SMART" id="SM00198"/>
    </source>
</evidence>
<keyword evidence="5" id="KW-0732">Signal</keyword>
<feature type="compositionally biased region" description="Basic and acidic residues" evidence="10">
    <location>
        <begin position="334"/>
        <end position="346"/>
    </location>
</feature>
<reference evidence="12 13" key="1">
    <citation type="submission" date="2022-01" db="EMBL/GenBank/DDBJ databases">
        <title>A chromosome-scale genome assembly of the false clownfish, Amphiprion ocellaris.</title>
        <authorList>
            <person name="Ryu T."/>
        </authorList>
    </citation>
    <scope>NUCLEOTIDE SEQUENCE [LARGE SCALE GENOMIC DNA]</scope>
</reference>
<evidence type="ECO:0000256" key="4">
    <source>
        <dbReference type="ARBA" id="ARBA00022690"/>
    </source>
</evidence>
<evidence type="ECO:0000256" key="8">
    <source>
        <dbReference type="ARBA" id="ARBA00063504"/>
    </source>
</evidence>
<dbReference type="Pfam" id="PF00188">
    <property type="entry name" value="CAP"/>
    <property type="match status" value="1"/>
</dbReference>